<dbReference type="RefSeq" id="WP_321548557.1">
    <property type="nucleotide sequence ID" value="NZ_JAXIVS010000009.1"/>
</dbReference>
<dbReference type="InterPro" id="IPR011754">
    <property type="entry name" value="Mxa_paralog_2268"/>
</dbReference>
<feature type="chain" id="PRO_5046591182" evidence="2">
    <location>
        <begin position="21"/>
        <end position="311"/>
    </location>
</feature>
<feature type="signal peptide" evidence="2">
    <location>
        <begin position="1"/>
        <end position="20"/>
    </location>
</feature>
<dbReference type="Pfam" id="PF09544">
    <property type="entry name" value="DUF2381"/>
    <property type="match status" value="1"/>
</dbReference>
<evidence type="ECO:0000313" key="4">
    <source>
        <dbReference type="Proteomes" id="UP001291309"/>
    </source>
</evidence>
<protein>
    <submittedName>
        <fullName evidence="3">DUF2381 family protein</fullName>
    </submittedName>
</protein>
<evidence type="ECO:0000256" key="1">
    <source>
        <dbReference type="SAM" id="Coils"/>
    </source>
</evidence>
<keyword evidence="4" id="KW-1185">Reference proteome</keyword>
<comment type="caution">
    <text evidence="3">The sequence shown here is derived from an EMBL/GenBank/DDBJ whole genome shotgun (WGS) entry which is preliminary data.</text>
</comment>
<keyword evidence="1" id="KW-0175">Coiled coil</keyword>
<accession>A0ABU5H9P7</accession>
<dbReference type="EMBL" id="JAXIVS010000009">
    <property type="protein sequence ID" value="MDY7229837.1"/>
    <property type="molecule type" value="Genomic_DNA"/>
</dbReference>
<dbReference type="Proteomes" id="UP001291309">
    <property type="component" value="Unassembled WGS sequence"/>
</dbReference>
<feature type="coiled-coil region" evidence="1">
    <location>
        <begin position="141"/>
        <end position="168"/>
    </location>
</feature>
<reference evidence="3 4" key="1">
    <citation type="submission" date="2023-12" db="EMBL/GenBank/DDBJ databases">
        <title>the genome sequence of Hyalangium sp. s54d21.</title>
        <authorList>
            <person name="Zhang X."/>
        </authorList>
    </citation>
    <scope>NUCLEOTIDE SEQUENCE [LARGE SCALE GENOMIC DNA]</scope>
    <source>
        <strain evidence="4">s54d21</strain>
    </source>
</reference>
<evidence type="ECO:0000256" key="2">
    <source>
        <dbReference type="SAM" id="SignalP"/>
    </source>
</evidence>
<organism evidence="3 4">
    <name type="scientific">Hyalangium rubrum</name>
    <dbReference type="NCBI Taxonomy" id="3103134"/>
    <lineage>
        <taxon>Bacteria</taxon>
        <taxon>Pseudomonadati</taxon>
        <taxon>Myxococcota</taxon>
        <taxon>Myxococcia</taxon>
        <taxon>Myxococcales</taxon>
        <taxon>Cystobacterineae</taxon>
        <taxon>Archangiaceae</taxon>
        <taxon>Hyalangium</taxon>
    </lineage>
</organism>
<dbReference type="NCBIfam" id="TIGR02268">
    <property type="entry name" value="Myxococcus xanthus paralogous family TIGR02268"/>
    <property type="match status" value="1"/>
</dbReference>
<proteinExistence type="predicted"/>
<gene>
    <name evidence="3" type="ORF">SYV04_25820</name>
</gene>
<keyword evidence="2" id="KW-0732">Signal</keyword>
<sequence>MLASAPVALTFALLAGVPDAASLLPLPDCQAVQERIELPTEPERRVHTLCISPGIVTTWIFDAPLPPGAVRLEVEERDVLLVQAGRVVTLLPSEHLLPGRRLNMTVRFDDDAAPGGTTFMLVVHPARALRQVEVFRHKRTVESYQQVLKAKEEEAKQCHEENERLRAVQGSPVGLKGLRSAGLMDEKGVAVRSITSGVIERPGSALKPLRATSYRANERVAVEVQLALTIPVGGKDWEAVGAALVGIGGRELPVLEVWQQAPITPGEKGEHYVMVEADAKPDEAKGTFTLKLWDAGGTRTAILEGVTFPPL</sequence>
<name>A0ABU5H9P7_9BACT</name>
<evidence type="ECO:0000313" key="3">
    <source>
        <dbReference type="EMBL" id="MDY7229837.1"/>
    </source>
</evidence>